<reference evidence="1 2" key="1">
    <citation type="submission" date="2013-01" db="EMBL/GenBank/DDBJ databases">
        <title>The Genome Sequence of Clostridium clostridioforme 90A8.</title>
        <authorList>
            <consortium name="The Broad Institute Genome Sequencing Platform"/>
            <person name="Earl A."/>
            <person name="Ward D."/>
            <person name="Feldgarden M."/>
            <person name="Gevers D."/>
            <person name="Courvalin P."/>
            <person name="Lambert T."/>
            <person name="Walker B."/>
            <person name="Young S.K."/>
            <person name="Zeng Q."/>
            <person name="Gargeya S."/>
            <person name="Fitzgerald M."/>
            <person name="Haas B."/>
            <person name="Abouelleil A."/>
            <person name="Alvarado L."/>
            <person name="Arachchi H.M."/>
            <person name="Berlin A.M."/>
            <person name="Chapman S.B."/>
            <person name="Dewar J."/>
            <person name="Goldberg J."/>
            <person name="Griggs A."/>
            <person name="Gujja S."/>
            <person name="Hansen M."/>
            <person name="Howarth C."/>
            <person name="Imamovic A."/>
            <person name="Larimer J."/>
            <person name="McCowan C."/>
            <person name="Murphy C."/>
            <person name="Neiman D."/>
            <person name="Pearson M."/>
            <person name="Priest M."/>
            <person name="Roberts A."/>
            <person name="Saif S."/>
            <person name="Shea T."/>
            <person name="Sisk P."/>
            <person name="Sykes S."/>
            <person name="Wortman J."/>
            <person name="Nusbaum C."/>
            <person name="Birren B."/>
        </authorList>
    </citation>
    <scope>NUCLEOTIDE SEQUENCE [LARGE SCALE GENOMIC DNA]</scope>
    <source>
        <strain evidence="1 2">90A8</strain>
    </source>
</reference>
<dbReference type="AlphaFoldDB" id="A0A0E2HBV7"/>
<comment type="caution">
    <text evidence="1">The sequence shown here is derived from an EMBL/GenBank/DDBJ whole genome shotgun (WGS) entry which is preliminary data.</text>
</comment>
<protein>
    <submittedName>
        <fullName evidence="1">Uncharacterized protein</fullName>
    </submittedName>
</protein>
<proteinExistence type="predicted"/>
<evidence type="ECO:0000313" key="1">
    <source>
        <dbReference type="EMBL" id="ENZ16031.1"/>
    </source>
</evidence>
<organism evidence="1 2">
    <name type="scientific">[Clostridium] clostridioforme 90A8</name>
    <dbReference type="NCBI Taxonomy" id="999408"/>
    <lineage>
        <taxon>Bacteria</taxon>
        <taxon>Bacillati</taxon>
        <taxon>Bacillota</taxon>
        <taxon>Clostridia</taxon>
        <taxon>Lachnospirales</taxon>
        <taxon>Lachnospiraceae</taxon>
        <taxon>Enterocloster</taxon>
    </lineage>
</organism>
<name>A0A0E2HBV7_9FIRM</name>
<dbReference type="Proteomes" id="UP000013085">
    <property type="component" value="Unassembled WGS sequence"/>
</dbReference>
<sequence length="65" mass="7238">MWKGKYHMKVGRVYYLGPAFIHPDFFQDSLTVRAAAVTAGVVMDLHMPTVTTLTYVIAQFAGFAV</sequence>
<dbReference type="EMBL" id="AGYR01000020">
    <property type="protein sequence ID" value="ENZ16031.1"/>
    <property type="molecule type" value="Genomic_DNA"/>
</dbReference>
<accession>A0A0E2HBV7</accession>
<dbReference type="HOGENOM" id="CLU_2842005_0_0_9"/>
<evidence type="ECO:0000313" key="2">
    <source>
        <dbReference type="Proteomes" id="UP000013085"/>
    </source>
</evidence>
<gene>
    <name evidence="1" type="ORF">HMPREF1090_02175</name>
</gene>